<dbReference type="EMBL" id="JAQGLA010000015">
    <property type="protein sequence ID" value="MDA3626376.1"/>
    <property type="molecule type" value="Genomic_DNA"/>
</dbReference>
<feature type="transmembrane region" description="Helical" evidence="2">
    <location>
        <begin position="37"/>
        <end position="58"/>
    </location>
</feature>
<protein>
    <submittedName>
        <fullName evidence="3">Uncharacterized protein</fullName>
    </submittedName>
</protein>
<feature type="compositionally biased region" description="Polar residues" evidence="1">
    <location>
        <begin position="113"/>
        <end position="127"/>
    </location>
</feature>
<evidence type="ECO:0000313" key="3">
    <source>
        <dbReference type="EMBL" id="MDA3626376.1"/>
    </source>
</evidence>
<keyword evidence="2" id="KW-1133">Transmembrane helix</keyword>
<gene>
    <name evidence="3" type="ORF">OU415_13095</name>
</gene>
<evidence type="ECO:0000256" key="2">
    <source>
        <dbReference type="SAM" id="Phobius"/>
    </source>
</evidence>
<dbReference type="PROSITE" id="PS51257">
    <property type="entry name" value="PROKAR_LIPOPROTEIN"/>
    <property type="match status" value="1"/>
</dbReference>
<sequence>MRGYAVHLLFHLLAMAAGAGCGAAVALWWYGGEPTGLWLALGALMIGIIVLVLEWLYISANQPEPPAPPQQTYPPRTYPPQSRPRMQAPQRPRTRPDLEPVAAPSETLLQPAPESTSVDQETKTSATDALRSLGTADRSTHQS</sequence>
<keyword evidence="2" id="KW-0472">Membrane</keyword>
<evidence type="ECO:0000313" key="4">
    <source>
        <dbReference type="Proteomes" id="UP001210380"/>
    </source>
</evidence>
<comment type="caution">
    <text evidence="3">The sequence shown here is derived from an EMBL/GenBank/DDBJ whole genome shotgun (WGS) entry which is preliminary data.</text>
</comment>
<keyword evidence="4" id="KW-1185">Reference proteome</keyword>
<keyword evidence="2" id="KW-0812">Transmembrane</keyword>
<dbReference type="RefSeq" id="WP_270948967.1">
    <property type="nucleotide sequence ID" value="NZ_JAQGLA010000015.1"/>
</dbReference>
<name>A0ABT4UXD9_9PSEU</name>
<reference evidence="3 4" key="1">
    <citation type="submission" date="2022-11" db="EMBL/GenBank/DDBJ databases">
        <title>Draft genome sequence of Saccharopolyspora sp. WRP15-2 isolated from rhizosphere soils of wild rice in Thailand.</title>
        <authorList>
            <person name="Duangmal K."/>
            <person name="Kammanee S."/>
            <person name="Muangham S."/>
        </authorList>
    </citation>
    <scope>NUCLEOTIDE SEQUENCE [LARGE SCALE GENOMIC DNA]</scope>
    <source>
        <strain evidence="3 4">WRP15-2</strain>
    </source>
</reference>
<feature type="transmembrane region" description="Helical" evidence="2">
    <location>
        <begin position="12"/>
        <end position="31"/>
    </location>
</feature>
<accession>A0ABT4UXD9</accession>
<feature type="region of interest" description="Disordered" evidence="1">
    <location>
        <begin position="63"/>
        <end position="143"/>
    </location>
</feature>
<proteinExistence type="predicted"/>
<dbReference type="Proteomes" id="UP001210380">
    <property type="component" value="Unassembled WGS sequence"/>
</dbReference>
<feature type="compositionally biased region" description="Pro residues" evidence="1">
    <location>
        <begin position="63"/>
        <end position="82"/>
    </location>
</feature>
<evidence type="ECO:0000256" key="1">
    <source>
        <dbReference type="SAM" id="MobiDB-lite"/>
    </source>
</evidence>
<organism evidence="3 4">
    <name type="scientific">Saccharopolyspora oryzae</name>
    <dbReference type="NCBI Taxonomy" id="2997343"/>
    <lineage>
        <taxon>Bacteria</taxon>
        <taxon>Bacillati</taxon>
        <taxon>Actinomycetota</taxon>
        <taxon>Actinomycetes</taxon>
        <taxon>Pseudonocardiales</taxon>
        <taxon>Pseudonocardiaceae</taxon>
        <taxon>Saccharopolyspora</taxon>
    </lineage>
</organism>